<dbReference type="InterPro" id="IPR008405">
    <property type="entry name" value="ApoL"/>
</dbReference>
<feature type="region of interest" description="Disordered" evidence="2">
    <location>
        <begin position="1"/>
        <end position="23"/>
    </location>
</feature>
<organism evidence="3 4">
    <name type="scientific">Coregonus suidteri</name>
    <dbReference type="NCBI Taxonomy" id="861788"/>
    <lineage>
        <taxon>Eukaryota</taxon>
        <taxon>Metazoa</taxon>
        <taxon>Chordata</taxon>
        <taxon>Craniata</taxon>
        <taxon>Vertebrata</taxon>
        <taxon>Euteleostomi</taxon>
        <taxon>Actinopterygii</taxon>
        <taxon>Neopterygii</taxon>
        <taxon>Teleostei</taxon>
        <taxon>Protacanthopterygii</taxon>
        <taxon>Salmoniformes</taxon>
        <taxon>Salmonidae</taxon>
        <taxon>Coregoninae</taxon>
        <taxon>Coregonus</taxon>
    </lineage>
</organism>
<name>A0AAN8MG18_9TELE</name>
<dbReference type="EMBL" id="JAGTTL010000004">
    <property type="protein sequence ID" value="KAK6323380.1"/>
    <property type="molecule type" value="Genomic_DNA"/>
</dbReference>
<comment type="caution">
    <text evidence="3">The sequence shown here is derived from an EMBL/GenBank/DDBJ whole genome shotgun (WGS) entry which is preliminary data.</text>
</comment>
<dbReference type="GO" id="GO:0016020">
    <property type="term" value="C:membrane"/>
    <property type="evidence" value="ECO:0007669"/>
    <property type="project" value="TreeGrafter"/>
</dbReference>
<evidence type="ECO:0000256" key="2">
    <source>
        <dbReference type="SAM" id="MobiDB-lite"/>
    </source>
</evidence>
<reference evidence="3 4" key="1">
    <citation type="submission" date="2021-04" db="EMBL/GenBank/DDBJ databases">
        <authorList>
            <person name="De Guttry C."/>
            <person name="Zahm M."/>
            <person name="Klopp C."/>
            <person name="Cabau C."/>
            <person name="Louis A."/>
            <person name="Berthelot C."/>
            <person name="Parey E."/>
            <person name="Roest Crollius H."/>
            <person name="Montfort J."/>
            <person name="Robinson-Rechavi M."/>
            <person name="Bucao C."/>
            <person name="Bouchez O."/>
            <person name="Gislard M."/>
            <person name="Lluch J."/>
            <person name="Milhes M."/>
            <person name="Lampietro C."/>
            <person name="Lopez Roques C."/>
            <person name="Donnadieu C."/>
            <person name="Braasch I."/>
            <person name="Desvignes T."/>
            <person name="Postlethwait J."/>
            <person name="Bobe J."/>
            <person name="Wedekind C."/>
            <person name="Guiguen Y."/>
        </authorList>
    </citation>
    <scope>NUCLEOTIDE SEQUENCE [LARGE SCALE GENOMIC DNA]</scope>
    <source>
        <strain evidence="3">Cs_M1</strain>
        <tissue evidence="3">Blood</tissue>
    </source>
</reference>
<sequence length="1417" mass="159363">MDKEEEREGEQREPVEGFLGERRPSIMRLQGMLRRVSQSPFYKPYRTPIPSTSESRDCSINDTHLKQNGINRSLSNDNPLFSYMKESSSVTIDGDTENQDSEVLRQQSLATIFAPPPEFQSTTEDIKPDKKQTDNNLQTTPSDQQTYIFKTMSERRSPDLFKTTPLTQNTPTNLSHSPLFVTTSERLELWKTPSNQQDLFKTLPSKTPDPFQVPPTKGEYLFNAPPTKGEDLFQTPPTKGDDLFNAPHTKGDYLFKAPPSKTADIFQAPPTKGDDFFQVPPTNGDNLFQALPTKGDYLFKAPPSKTADIFQAPPTKGDDFFQVPPTNGDYLFNAPPNKGEDLFQTPPTKGDDQFQAPPTKDHDLFQVPPTKGDDLFRAPLSIQKDHFQSTPSDTPNLSQATPTRSNDSFQTPSSNVTPDIFQPLPSRTWDIFHSSPNDIFQGASFSTQSTVKQSTPLFQTSSGQNTDIFSGSDFEKTAELFNASLSNTQAFNLATPSDKQYDIFLMTPHGTKHDVLRPNHTALKHGTLQARSLSPTQALNGSPQVKTSNSPPKPAPRKRQPKLPSLDNKSEEEVFENILLTGQERCVEDWPEDSPELNPDWKPSGKLRLRRESMKVKVAADSDGGSVEEELEENGPAKRGKTKKFRVSFLSRRGSKDKYSEDLKDRDSGTQRRGSKDRFSESKDGESNSLRRRSKEGFLDEDFPKKGVDVFSADYEDKENYMEHGKPKKSFKFKMPLVHRRGSKDRFSAERLEKASGLHSPQHRAKEGLLDDDFPQKKAGFISAGENEDEEWNGMEDCKQPVGLDENSEEEAEERDGTGAFEKSKRVKIKFVPQRGFAICLEKSSQDEPTGARGYTPRRGSKTLHEKPLVELKGANGYTPRKESKQSFLDDYLPEKGACFFSAGEVEEYQQNVMEDCKPKKPFKLKVLHMNRRKSGSAEENPQISSTQQYSPQRRSEEGFLDSDVPQKGADLFYAGQMEDEQNEMEDWKPKKPSKFKNRLASRRKSNPIQETFLHEKSQIGSERYTPRRASHEGFLDDGTSQRRSDLFSAGGNGEDDEQDDIEDCKPKKSFKFKAPHKHRKGAKNKVRDGGMTEYPPGATSSDYYFSEAAEAEWRSAQIDEQLAEGLEDEEEEEGDTDSLMEWWNTVEQWDELPSDDEDKTVKDDETRSFTLLAEKVHRGLSVFNKVFTERAEVLWQYVIKLHALADDITSFHKKAKIGNITGGTTAAVGGGAAIVGLALAPFTFGASLIITAVGVGVAAAGGITSASATISDNVNNMQDRKKVEVVLEDYEARMEELVKILRFVCQGLYRLRGHPLLRRGTQHYSGDWEVRRAVHMVSLVDRPVLRATEVTEGAAVALRGLFKGMDKYFTKDSRELKKGFKKEVVFKIRQVAQVLYEGLVELNAIREELQDANGNI</sequence>
<dbReference type="GO" id="GO:0042157">
    <property type="term" value="P:lipoprotein metabolic process"/>
    <property type="evidence" value="ECO:0007669"/>
    <property type="project" value="InterPro"/>
</dbReference>
<proteinExistence type="inferred from homology"/>
<feature type="compositionally biased region" description="Polar residues" evidence="2">
    <location>
        <begin position="388"/>
        <end position="417"/>
    </location>
</feature>
<evidence type="ECO:0000313" key="4">
    <source>
        <dbReference type="Proteomes" id="UP001356427"/>
    </source>
</evidence>
<feature type="compositionally biased region" description="Basic residues" evidence="2">
    <location>
        <begin position="991"/>
        <end position="1006"/>
    </location>
</feature>
<feature type="compositionally biased region" description="Basic residues" evidence="2">
    <location>
        <begin position="1068"/>
        <end position="1085"/>
    </location>
</feature>
<feature type="region of interest" description="Disordered" evidence="2">
    <location>
        <begin position="386"/>
        <end position="420"/>
    </location>
</feature>
<feature type="region of interest" description="Disordered" evidence="2">
    <location>
        <begin position="116"/>
        <end position="140"/>
    </location>
</feature>
<comment type="similarity">
    <text evidence="1">Belongs to the apolipoprotein L family.</text>
</comment>
<evidence type="ECO:0000256" key="1">
    <source>
        <dbReference type="ARBA" id="ARBA00010090"/>
    </source>
</evidence>
<accession>A0AAN8MG18</accession>
<feature type="compositionally biased region" description="Acidic residues" evidence="2">
    <location>
        <begin position="1054"/>
        <end position="1063"/>
    </location>
</feature>
<dbReference type="GO" id="GO:0006869">
    <property type="term" value="P:lipid transport"/>
    <property type="evidence" value="ECO:0007669"/>
    <property type="project" value="InterPro"/>
</dbReference>
<dbReference type="GO" id="GO:0008289">
    <property type="term" value="F:lipid binding"/>
    <property type="evidence" value="ECO:0007669"/>
    <property type="project" value="InterPro"/>
</dbReference>
<dbReference type="Pfam" id="PF05461">
    <property type="entry name" value="ApoL"/>
    <property type="match status" value="1"/>
</dbReference>
<feature type="region of interest" description="Disordered" evidence="2">
    <location>
        <begin position="326"/>
        <end position="371"/>
    </location>
</feature>
<feature type="compositionally biased region" description="Basic and acidic residues" evidence="2">
    <location>
        <begin position="747"/>
        <end position="756"/>
    </location>
</feature>
<feature type="compositionally biased region" description="Basic and acidic residues" evidence="2">
    <location>
        <begin position="654"/>
        <end position="686"/>
    </location>
</feature>
<feature type="compositionally biased region" description="Basic and acidic residues" evidence="2">
    <location>
        <begin position="1030"/>
        <end position="1046"/>
    </location>
</feature>
<dbReference type="PANTHER" id="PTHR14096">
    <property type="entry name" value="APOLIPOPROTEIN L"/>
    <property type="match status" value="1"/>
</dbReference>
<dbReference type="GO" id="GO:0005576">
    <property type="term" value="C:extracellular region"/>
    <property type="evidence" value="ECO:0007669"/>
    <property type="project" value="InterPro"/>
</dbReference>
<gene>
    <name evidence="3" type="ORF">J4Q44_G00057190</name>
</gene>
<feature type="region of interest" description="Disordered" evidence="2">
    <location>
        <begin position="842"/>
        <end position="867"/>
    </location>
</feature>
<feature type="region of interest" description="Disordered" evidence="2">
    <location>
        <begin position="617"/>
        <end position="698"/>
    </location>
</feature>
<feature type="region of interest" description="Disordered" evidence="2">
    <location>
        <begin position="534"/>
        <end position="571"/>
    </location>
</feature>
<evidence type="ECO:0000313" key="3">
    <source>
        <dbReference type="EMBL" id="KAK6323380.1"/>
    </source>
</evidence>
<feature type="compositionally biased region" description="Polar residues" evidence="2">
    <location>
        <begin position="938"/>
        <end position="953"/>
    </location>
</feature>
<feature type="region of interest" description="Disordered" evidence="2">
    <location>
        <begin position="747"/>
        <end position="820"/>
    </location>
</feature>
<dbReference type="Proteomes" id="UP001356427">
    <property type="component" value="Unassembled WGS sequence"/>
</dbReference>
<keyword evidence="4" id="KW-1185">Reference proteome</keyword>
<feature type="compositionally biased region" description="Polar residues" evidence="2">
    <location>
        <begin position="534"/>
        <end position="550"/>
    </location>
</feature>
<feature type="region of interest" description="Disordered" evidence="2">
    <location>
        <begin position="928"/>
        <end position="1095"/>
    </location>
</feature>
<protein>
    <submittedName>
        <fullName evidence="3">Uncharacterized protein</fullName>
    </submittedName>
</protein>
<feature type="compositionally biased region" description="Basic and acidic residues" evidence="2">
    <location>
        <begin position="124"/>
        <end position="133"/>
    </location>
</feature>
<dbReference type="PANTHER" id="PTHR14096:SF64">
    <property type="match status" value="1"/>
</dbReference>